<name>A2DPQ7_TRIV3</name>
<protein>
    <submittedName>
        <fullName evidence="1">Uncharacterized protein</fullName>
    </submittedName>
</protein>
<dbReference type="SMR" id="A2DPQ7"/>
<accession>A2DPQ7</accession>
<dbReference type="EMBL" id="DS113228">
    <property type="protein sequence ID" value="EAY17657.1"/>
    <property type="molecule type" value="Genomic_DNA"/>
</dbReference>
<dbReference type="VEuPathDB" id="TrichDB:TVAG_235390"/>
<reference evidence="1" key="2">
    <citation type="journal article" date="2007" name="Science">
        <title>Draft genome sequence of the sexually transmitted pathogen Trichomonas vaginalis.</title>
        <authorList>
            <person name="Carlton J.M."/>
            <person name="Hirt R.P."/>
            <person name="Silva J.C."/>
            <person name="Delcher A.L."/>
            <person name="Schatz M."/>
            <person name="Zhao Q."/>
            <person name="Wortman J.R."/>
            <person name="Bidwell S.L."/>
            <person name="Alsmark U.C.M."/>
            <person name="Besteiro S."/>
            <person name="Sicheritz-Ponten T."/>
            <person name="Noel C.J."/>
            <person name="Dacks J.B."/>
            <person name="Foster P.G."/>
            <person name="Simillion C."/>
            <person name="Van de Peer Y."/>
            <person name="Miranda-Saavedra D."/>
            <person name="Barton G.J."/>
            <person name="Westrop G.D."/>
            <person name="Mueller S."/>
            <person name="Dessi D."/>
            <person name="Fiori P.L."/>
            <person name="Ren Q."/>
            <person name="Paulsen I."/>
            <person name="Zhang H."/>
            <person name="Bastida-Corcuera F.D."/>
            <person name="Simoes-Barbosa A."/>
            <person name="Brown M.T."/>
            <person name="Hayes R.D."/>
            <person name="Mukherjee M."/>
            <person name="Okumura C.Y."/>
            <person name="Schneider R."/>
            <person name="Smith A.J."/>
            <person name="Vanacova S."/>
            <person name="Villalvazo M."/>
            <person name="Haas B.J."/>
            <person name="Pertea M."/>
            <person name="Feldblyum T.V."/>
            <person name="Utterback T.R."/>
            <person name="Shu C.L."/>
            <person name="Osoegawa K."/>
            <person name="de Jong P.J."/>
            <person name="Hrdy I."/>
            <person name="Horvathova L."/>
            <person name="Zubacova Z."/>
            <person name="Dolezal P."/>
            <person name="Malik S.B."/>
            <person name="Logsdon J.M. Jr."/>
            <person name="Henze K."/>
            <person name="Gupta A."/>
            <person name="Wang C.C."/>
            <person name="Dunne R.L."/>
            <person name="Upcroft J.A."/>
            <person name="Upcroft P."/>
            <person name="White O."/>
            <person name="Salzberg S.L."/>
            <person name="Tang P."/>
            <person name="Chiu C.-H."/>
            <person name="Lee Y.-S."/>
            <person name="Embley T.M."/>
            <person name="Coombs G.H."/>
            <person name="Mottram J.C."/>
            <person name="Tachezy J."/>
            <person name="Fraser-Liggett C.M."/>
            <person name="Johnson P.J."/>
        </authorList>
    </citation>
    <scope>NUCLEOTIDE SEQUENCE [LARGE SCALE GENOMIC DNA]</scope>
    <source>
        <strain evidence="1">G3</strain>
    </source>
</reference>
<dbReference type="AlphaFoldDB" id="A2DPQ7"/>
<evidence type="ECO:0000313" key="2">
    <source>
        <dbReference type="Proteomes" id="UP000001542"/>
    </source>
</evidence>
<dbReference type="VEuPathDB" id="TrichDB:TVAGG3_0934680"/>
<gene>
    <name evidence="1" type="ORF">TVAG_235390</name>
</gene>
<organism evidence="1 2">
    <name type="scientific">Trichomonas vaginalis (strain ATCC PRA-98 / G3)</name>
    <dbReference type="NCBI Taxonomy" id="412133"/>
    <lineage>
        <taxon>Eukaryota</taxon>
        <taxon>Metamonada</taxon>
        <taxon>Parabasalia</taxon>
        <taxon>Trichomonadida</taxon>
        <taxon>Trichomonadidae</taxon>
        <taxon>Trichomonas</taxon>
    </lineage>
</organism>
<dbReference type="Proteomes" id="UP000001542">
    <property type="component" value="Unassembled WGS sequence"/>
</dbReference>
<dbReference type="RefSeq" id="XP_001329792.1">
    <property type="nucleotide sequence ID" value="XM_001329757.1"/>
</dbReference>
<sequence length="209" mass="24176">MNPSSIHTMEVYAESEPSREVLDYMNKYYELPFNFFFGSFEFIQGQKDAEEKCRRCLKIFNKESLTFPGNGSNASMVFSYIIEPLKSIGATLPQYCDAIAESFLLCSNISLDPSFQLTDDNYNLIKNGAESIYYAMRSDAEDMIRYDILLFLHQNFKTNVVFPEFGQFREDVGQIREDVGQIREDVGQIIEDVGQICESLEEVKKMFKR</sequence>
<proteinExistence type="predicted"/>
<evidence type="ECO:0000313" key="1">
    <source>
        <dbReference type="EMBL" id="EAY17657.1"/>
    </source>
</evidence>
<dbReference type="InParanoid" id="A2DPQ7"/>
<dbReference type="KEGG" id="tva:4775674"/>
<keyword evidence="2" id="KW-1185">Reference proteome</keyword>
<reference evidence="1" key="1">
    <citation type="submission" date="2006-10" db="EMBL/GenBank/DDBJ databases">
        <authorList>
            <person name="Amadeo P."/>
            <person name="Zhao Q."/>
            <person name="Wortman J."/>
            <person name="Fraser-Liggett C."/>
            <person name="Carlton J."/>
        </authorList>
    </citation>
    <scope>NUCLEOTIDE SEQUENCE</scope>
    <source>
        <strain evidence="1">G3</strain>
    </source>
</reference>